<dbReference type="Proteomes" id="UP000228945">
    <property type="component" value="Chromosome"/>
</dbReference>
<evidence type="ECO:0000256" key="8">
    <source>
        <dbReference type="ARBA" id="ARBA00022679"/>
    </source>
</evidence>
<dbReference type="KEGG" id="cmb:CSW64_18425"/>
<comment type="similarity">
    <text evidence="2 12">Belongs to the RNA methyltransferase RsmE family.</text>
</comment>
<comment type="catalytic activity">
    <reaction evidence="11 12">
        <text>uridine(1498) in 16S rRNA + S-adenosyl-L-methionine = N(3)-methyluridine(1498) in 16S rRNA + S-adenosyl-L-homocysteine + H(+)</text>
        <dbReference type="Rhea" id="RHEA:42920"/>
        <dbReference type="Rhea" id="RHEA-COMP:10283"/>
        <dbReference type="Rhea" id="RHEA-COMP:10284"/>
        <dbReference type="ChEBI" id="CHEBI:15378"/>
        <dbReference type="ChEBI" id="CHEBI:57856"/>
        <dbReference type="ChEBI" id="CHEBI:59789"/>
        <dbReference type="ChEBI" id="CHEBI:65315"/>
        <dbReference type="ChEBI" id="CHEBI:74502"/>
        <dbReference type="EC" id="2.1.1.193"/>
    </reaction>
</comment>
<dbReference type="EC" id="2.1.1.193" evidence="3 12"/>
<dbReference type="EMBL" id="CP024201">
    <property type="protein sequence ID" value="ATQ44221.1"/>
    <property type="molecule type" value="Genomic_DNA"/>
</dbReference>
<evidence type="ECO:0000256" key="11">
    <source>
        <dbReference type="ARBA" id="ARBA00047944"/>
    </source>
</evidence>
<keyword evidence="5 12" id="KW-0963">Cytoplasm</keyword>
<dbReference type="InterPro" id="IPR046887">
    <property type="entry name" value="RsmE_PUA-like"/>
</dbReference>
<keyword evidence="8 12" id="KW-0808">Transferase</keyword>
<reference evidence="15 16" key="1">
    <citation type="submission" date="2017-10" db="EMBL/GenBank/DDBJ databases">
        <title>Genome sequence of Caulobacter mirabilis FWC38.</title>
        <authorList>
            <person name="Fiebig A."/>
            <person name="Crosson S."/>
        </authorList>
    </citation>
    <scope>NUCLEOTIDE SEQUENCE [LARGE SCALE GENOMIC DNA]</scope>
    <source>
        <strain evidence="15 16">FWC 38</strain>
    </source>
</reference>
<proteinExistence type="inferred from homology"/>
<dbReference type="RefSeq" id="WP_099623469.1">
    <property type="nucleotide sequence ID" value="NZ_CP024201.1"/>
</dbReference>
<evidence type="ECO:0000256" key="7">
    <source>
        <dbReference type="ARBA" id="ARBA00022603"/>
    </source>
</evidence>
<evidence type="ECO:0000259" key="14">
    <source>
        <dbReference type="Pfam" id="PF20260"/>
    </source>
</evidence>
<dbReference type="SUPFAM" id="SSF75217">
    <property type="entry name" value="alpha/beta knot"/>
    <property type="match status" value="1"/>
</dbReference>
<feature type="domain" description="Ribosomal RNA small subunit methyltransferase E methyltransferase" evidence="13">
    <location>
        <begin position="76"/>
        <end position="232"/>
    </location>
</feature>
<protein>
    <recommendedName>
        <fullName evidence="4 12">Ribosomal RNA small subunit methyltransferase E</fullName>
        <ecNumber evidence="3 12">2.1.1.193</ecNumber>
    </recommendedName>
</protein>
<comment type="function">
    <text evidence="10 12">Specifically methylates the N3 position of the uracil ring of uridine 1498 (m3U1498) in 16S rRNA. Acts on the fully assembled 30S ribosomal subunit.</text>
</comment>
<dbReference type="OrthoDB" id="9815641at2"/>
<evidence type="ECO:0000256" key="10">
    <source>
        <dbReference type="ARBA" id="ARBA00025699"/>
    </source>
</evidence>
<dbReference type="CDD" id="cd18084">
    <property type="entry name" value="RsmE-like"/>
    <property type="match status" value="1"/>
</dbReference>
<evidence type="ECO:0000256" key="4">
    <source>
        <dbReference type="ARBA" id="ARBA00013673"/>
    </source>
</evidence>
<dbReference type="PANTHER" id="PTHR30027:SF3">
    <property type="entry name" value="16S RRNA (URACIL(1498)-N(3))-METHYLTRANSFERASE"/>
    <property type="match status" value="1"/>
</dbReference>
<dbReference type="Pfam" id="PF04452">
    <property type="entry name" value="Methyltrans_RNA"/>
    <property type="match status" value="1"/>
</dbReference>
<evidence type="ECO:0000256" key="9">
    <source>
        <dbReference type="ARBA" id="ARBA00022691"/>
    </source>
</evidence>
<dbReference type="GO" id="GO:0070475">
    <property type="term" value="P:rRNA base methylation"/>
    <property type="evidence" value="ECO:0007669"/>
    <property type="project" value="TreeGrafter"/>
</dbReference>
<keyword evidence="16" id="KW-1185">Reference proteome</keyword>
<evidence type="ECO:0000256" key="5">
    <source>
        <dbReference type="ARBA" id="ARBA00022490"/>
    </source>
</evidence>
<dbReference type="InterPro" id="IPR046886">
    <property type="entry name" value="RsmE_MTase_dom"/>
</dbReference>
<dbReference type="Gene3D" id="3.40.1280.10">
    <property type="match status" value="1"/>
</dbReference>
<comment type="subcellular location">
    <subcellularLocation>
        <location evidence="1 12">Cytoplasm</location>
    </subcellularLocation>
</comment>
<dbReference type="NCBIfam" id="TIGR00046">
    <property type="entry name" value="RsmE family RNA methyltransferase"/>
    <property type="match status" value="1"/>
</dbReference>
<sequence length="242" mass="26084">MIRLFVPDNLIAGEAVVPAPEQGRYLTAVMRLTVGAEILLFNGRDGEWRATLVEAGKRNVRLLVGARTRPQVAPPDLDLVVALVKRGRLETIVEKAAELGARRVRLVVTRRTNADHTNVGRLQAIAVEAAEQTGRLDVPEIVAPEKLDRMLNGWDADRRLMFCDETGGLPPALDAVRAAGGSSWAVLIGPEGGFDPEEGERLRGLPFVTPVSLGPRILRADTAAIAALALWQAAIGDWVTPS</sequence>
<feature type="domain" description="Ribosomal RNA small subunit methyltransferase E PUA-like" evidence="14">
    <location>
        <begin position="21"/>
        <end position="62"/>
    </location>
</feature>
<evidence type="ECO:0000256" key="1">
    <source>
        <dbReference type="ARBA" id="ARBA00004496"/>
    </source>
</evidence>
<keyword evidence="6 12" id="KW-0698">rRNA processing</keyword>
<dbReference type="GO" id="GO:0005737">
    <property type="term" value="C:cytoplasm"/>
    <property type="evidence" value="ECO:0007669"/>
    <property type="project" value="UniProtKB-SubCell"/>
</dbReference>
<evidence type="ECO:0000256" key="6">
    <source>
        <dbReference type="ARBA" id="ARBA00022552"/>
    </source>
</evidence>
<evidence type="ECO:0000313" key="15">
    <source>
        <dbReference type="EMBL" id="ATQ44221.1"/>
    </source>
</evidence>
<dbReference type="SUPFAM" id="SSF88697">
    <property type="entry name" value="PUA domain-like"/>
    <property type="match status" value="1"/>
</dbReference>
<keyword evidence="9 12" id="KW-0949">S-adenosyl-L-methionine</keyword>
<evidence type="ECO:0000256" key="3">
    <source>
        <dbReference type="ARBA" id="ARBA00012328"/>
    </source>
</evidence>
<evidence type="ECO:0000256" key="12">
    <source>
        <dbReference type="PIRNR" id="PIRNR015601"/>
    </source>
</evidence>
<dbReference type="PIRSF" id="PIRSF015601">
    <property type="entry name" value="MTase_slr0722"/>
    <property type="match status" value="1"/>
</dbReference>
<keyword evidence="7 12" id="KW-0489">Methyltransferase</keyword>
<evidence type="ECO:0000313" key="16">
    <source>
        <dbReference type="Proteomes" id="UP000228945"/>
    </source>
</evidence>
<evidence type="ECO:0000259" key="13">
    <source>
        <dbReference type="Pfam" id="PF04452"/>
    </source>
</evidence>
<dbReference type="InterPro" id="IPR015947">
    <property type="entry name" value="PUA-like_sf"/>
</dbReference>
<evidence type="ECO:0000256" key="2">
    <source>
        <dbReference type="ARBA" id="ARBA00005528"/>
    </source>
</evidence>
<dbReference type="InterPro" id="IPR006700">
    <property type="entry name" value="RsmE"/>
</dbReference>
<dbReference type="InterPro" id="IPR029026">
    <property type="entry name" value="tRNA_m1G_MTases_N"/>
</dbReference>
<dbReference type="InterPro" id="IPR029028">
    <property type="entry name" value="Alpha/beta_knot_MTases"/>
</dbReference>
<accession>A0A2D2B1U4</accession>
<name>A0A2D2B1U4_9CAUL</name>
<dbReference type="AlphaFoldDB" id="A0A2D2B1U4"/>
<dbReference type="NCBIfam" id="NF008696">
    <property type="entry name" value="PRK11713.3-5"/>
    <property type="match status" value="1"/>
</dbReference>
<dbReference type="Pfam" id="PF20260">
    <property type="entry name" value="PUA_4"/>
    <property type="match status" value="1"/>
</dbReference>
<dbReference type="GO" id="GO:0070042">
    <property type="term" value="F:rRNA (uridine-N3-)-methyltransferase activity"/>
    <property type="evidence" value="ECO:0007669"/>
    <property type="project" value="TreeGrafter"/>
</dbReference>
<organism evidence="15 16">
    <name type="scientific">Caulobacter mirabilis</name>
    <dbReference type="NCBI Taxonomy" id="69666"/>
    <lineage>
        <taxon>Bacteria</taxon>
        <taxon>Pseudomonadati</taxon>
        <taxon>Pseudomonadota</taxon>
        <taxon>Alphaproteobacteria</taxon>
        <taxon>Caulobacterales</taxon>
        <taxon>Caulobacteraceae</taxon>
        <taxon>Caulobacter</taxon>
    </lineage>
</organism>
<dbReference type="PANTHER" id="PTHR30027">
    <property type="entry name" value="RIBOSOMAL RNA SMALL SUBUNIT METHYLTRANSFERASE E"/>
    <property type="match status" value="1"/>
</dbReference>
<gene>
    <name evidence="15" type="ORF">CSW64_18425</name>
</gene>
<dbReference type="Gene3D" id="2.40.240.20">
    <property type="entry name" value="Hypothetical PUA domain-like, domain 1"/>
    <property type="match status" value="1"/>
</dbReference>